<evidence type="ECO:0000256" key="2">
    <source>
        <dbReference type="SAM" id="Phobius"/>
    </source>
</evidence>
<organism evidence="3 4">
    <name type="scientific">Blastomonas marina</name>
    <dbReference type="NCBI Taxonomy" id="1867408"/>
    <lineage>
        <taxon>Bacteria</taxon>
        <taxon>Pseudomonadati</taxon>
        <taxon>Pseudomonadota</taxon>
        <taxon>Alphaproteobacteria</taxon>
        <taxon>Sphingomonadales</taxon>
        <taxon>Sphingomonadaceae</taxon>
        <taxon>Blastomonas</taxon>
    </lineage>
</organism>
<sequence length="365" mass="39820">MTDKAPGWDRFAHWRKGPARLLLFAVALVLALAALTPSPDSKTGEAADVPSLTGDNPERPRDDDLTLYDNVVERLRGGEQYYDVIAEEHRKLPFPLQPGLAVRLPTLAYILALVGEGGMVPIGLALMALTVWAWWCRFGDEPGGENFRLVGSALVLVGVSLGLARYFFAMHELWAGLLVALALGLHRPGRWGWSLAVLAFALAIRETVLPVVLLLGAMAFWRRDWKEGAAWSALAILFAIALLIHLHIIAGLVRPGDPVGPSWLTLRGLQGWIGNVVLSSNLRWLPHSLAGPLVFLMILGWAGWKSPAGRTLTFFSLGYGLAFMIAGRNENFYWGMVVAPAMFAGLAMAPMALRSLWRSAFPSVA</sequence>
<evidence type="ECO:0000313" key="3">
    <source>
        <dbReference type="EMBL" id="GFZ99769.1"/>
    </source>
</evidence>
<feature type="transmembrane region" description="Helical" evidence="2">
    <location>
        <begin position="284"/>
        <end position="304"/>
    </location>
</feature>
<reference evidence="4" key="1">
    <citation type="journal article" date="2019" name="Int. J. Syst. Evol. Microbiol.">
        <title>The Global Catalogue of Microorganisms (GCM) 10K type strain sequencing project: providing services to taxonomists for standard genome sequencing and annotation.</title>
        <authorList>
            <consortium name="The Broad Institute Genomics Platform"/>
            <consortium name="The Broad Institute Genome Sequencing Center for Infectious Disease"/>
            <person name="Wu L."/>
            <person name="Ma J."/>
        </authorList>
    </citation>
    <scope>NUCLEOTIDE SEQUENCE [LARGE SCALE GENOMIC DNA]</scope>
    <source>
        <strain evidence="4">CGMCC 1.15297</strain>
    </source>
</reference>
<feature type="transmembrane region" description="Helical" evidence="2">
    <location>
        <begin position="147"/>
        <end position="168"/>
    </location>
</feature>
<feature type="transmembrane region" description="Helical" evidence="2">
    <location>
        <begin position="233"/>
        <end position="253"/>
    </location>
</feature>
<keyword evidence="2" id="KW-0812">Transmembrane</keyword>
<comment type="caution">
    <text evidence="3">The sequence shown here is derived from an EMBL/GenBank/DDBJ whole genome shotgun (WGS) entry which is preliminary data.</text>
</comment>
<feature type="region of interest" description="Disordered" evidence="1">
    <location>
        <begin position="39"/>
        <end position="63"/>
    </location>
</feature>
<keyword evidence="2" id="KW-1133">Transmembrane helix</keyword>
<protein>
    <recommendedName>
        <fullName evidence="5">Glycosyltransferase RgtA/B/C/D-like domain-containing protein</fullName>
    </recommendedName>
</protein>
<name>A0ABQ1F4W7_9SPHN</name>
<feature type="transmembrane region" description="Helical" evidence="2">
    <location>
        <begin position="107"/>
        <end position="135"/>
    </location>
</feature>
<dbReference type="EMBL" id="BMID01000001">
    <property type="protein sequence ID" value="GFZ99769.1"/>
    <property type="molecule type" value="Genomic_DNA"/>
</dbReference>
<dbReference type="RefSeq" id="WP_188641224.1">
    <property type="nucleotide sequence ID" value="NZ_BMID01000001.1"/>
</dbReference>
<proteinExistence type="predicted"/>
<evidence type="ECO:0008006" key="5">
    <source>
        <dbReference type="Google" id="ProtNLM"/>
    </source>
</evidence>
<feature type="transmembrane region" description="Helical" evidence="2">
    <location>
        <begin position="191"/>
        <end position="221"/>
    </location>
</feature>
<evidence type="ECO:0000256" key="1">
    <source>
        <dbReference type="SAM" id="MobiDB-lite"/>
    </source>
</evidence>
<gene>
    <name evidence="3" type="ORF">GCM10010923_05240</name>
</gene>
<keyword evidence="2" id="KW-0472">Membrane</keyword>
<dbReference type="Proteomes" id="UP000603317">
    <property type="component" value="Unassembled WGS sequence"/>
</dbReference>
<feature type="transmembrane region" description="Helical" evidence="2">
    <location>
        <begin position="333"/>
        <end position="353"/>
    </location>
</feature>
<accession>A0ABQ1F4W7</accession>
<evidence type="ECO:0000313" key="4">
    <source>
        <dbReference type="Proteomes" id="UP000603317"/>
    </source>
</evidence>
<keyword evidence="4" id="KW-1185">Reference proteome</keyword>